<dbReference type="PANTHER" id="PTHR43248">
    <property type="entry name" value="2-SUCCINYL-6-HYDROXY-2,4-CYCLOHEXADIENE-1-CARBOXYLATE SYNTHASE"/>
    <property type="match status" value="1"/>
</dbReference>
<organism evidence="7 8">
    <name type="scientific">Micropruina glycogenica</name>
    <dbReference type="NCBI Taxonomy" id="75385"/>
    <lineage>
        <taxon>Bacteria</taxon>
        <taxon>Bacillati</taxon>
        <taxon>Actinomycetota</taxon>
        <taxon>Actinomycetes</taxon>
        <taxon>Propionibacteriales</taxon>
        <taxon>Nocardioidaceae</taxon>
        <taxon>Micropruina</taxon>
    </lineage>
</organism>
<evidence type="ECO:0000256" key="2">
    <source>
        <dbReference type="ARBA" id="ARBA00022729"/>
    </source>
</evidence>
<dbReference type="InterPro" id="IPR013595">
    <property type="entry name" value="Pept_S33_TAP-like_C"/>
</dbReference>
<accession>A0A2N9JLQ9</accession>
<feature type="chain" id="PRO_5039068305" evidence="5">
    <location>
        <begin position="21"/>
        <end position="531"/>
    </location>
</feature>
<feature type="signal peptide" evidence="5">
    <location>
        <begin position="1"/>
        <end position="20"/>
    </location>
</feature>
<comment type="similarity">
    <text evidence="1">Belongs to the peptidase S33 family.</text>
</comment>
<keyword evidence="2 5" id="KW-0732">Signal</keyword>
<evidence type="ECO:0000259" key="6">
    <source>
        <dbReference type="Pfam" id="PF08386"/>
    </source>
</evidence>
<dbReference type="EC" id="3.4.-.-" evidence="7"/>
<proteinExistence type="inferred from homology"/>
<dbReference type="AlphaFoldDB" id="A0A2N9JLQ9"/>
<evidence type="ECO:0000313" key="8">
    <source>
        <dbReference type="Proteomes" id="UP000238164"/>
    </source>
</evidence>
<dbReference type="Pfam" id="PF08386">
    <property type="entry name" value="Abhydrolase_4"/>
    <property type="match status" value="1"/>
</dbReference>
<evidence type="ECO:0000313" key="7">
    <source>
        <dbReference type="EMBL" id="SPD88532.1"/>
    </source>
</evidence>
<feature type="domain" description="Peptidase S33 tripeptidyl aminopeptidase-like C-terminal" evidence="6">
    <location>
        <begin position="431"/>
        <end position="530"/>
    </location>
</feature>
<keyword evidence="8" id="KW-1185">Reference proteome</keyword>
<evidence type="ECO:0000256" key="3">
    <source>
        <dbReference type="ARBA" id="ARBA00022801"/>
    </source>
</evidence>
<feature type="region of interest" description="Disordered" evidence="4">
    <location>
        <begin position="59"/>
        <end position="80"/>
    </location>
</feature>
<dbReference type="EMBL" id="LT985188">
    <property type="protein sequence ID" value="SPD88532.1"/>
    <property type="molecule type" value="Genomic_DNA"/>
</dbReference>
<gene>
    <name evidence="7" type="ORF">MPLG2_3502</name>
</gene>
<protein>
    <submittedName>
        <fullName evidence="7">Putative exported protease</fullName>
        <ecNumber evidence="7">3.4.-.-</ecNumber>
    </submittedName>
</protein>
<sequence>MRVRTLGRWAVATLALALLAACVPQQTPSPSAPAPSPSATAAVPSGEVIDVSLVPNLEVDRPTSTDSNAQPAGFEDAPKGGLAGYTKQQLDWSTCGGKYECAEVLAPLDYANPDDQAITLALAKKAATKSPKLGTLFVNPGGPGGSGRNLVTYFASTGLEQYDIVGWDPRGTNASTPVKCFDDEETQAFTELDSSPDDPAETEALIVGTWQFAQSCREHSGALLDHISTVDTVRDLDLLRQLVGDEKLTFLGYSYGTQIGSYYADVFPQQVGRLVLDAAVDITDDDSVIQAMGFDLALGNFAAWCARQKCSLGSSKQAVLKTITDFFDELDATPLKVGDRPLTQTIAVSGVAAYLYGGIPAWRTLSNDLKSALAGDGTRLLKASDRLNDRNEDGTFGSLFYSFPAIGCADGYDKGVVEAEQRWVIDQQKAPIFGTYFGPGYTCPLWTARSTIQFKPTGSGAAPIVVVGATGDPATPYQSAVTMAKQLESGVLVTYAGEGHGTFGGKSTCVDRLVIDYLVNGTVPTDGVKCQ</sequence>
<keyword evidence="7" id="KW-0645">Protease</keyword>
<dbReference type="PANTHER" id="PTHR43248:SF29">
    <property type="entry name" value="TRIPEPTIDYL AMINOPEPTIDASE"/>
    <property type="match status" value="1"/>
</dbReference>
<dbReference type="InterPro" id="IPR029058">
    <property type="entry name" value="AB_hydrolase_fold"/>
</dbReference>
<name>A0A2N9JLQ9_9ACTN</name>
<keyword evidence="3 7" id="KW-0378">Hydrolase</keyword>
<evidence type="ECO:0000256" key="1">
    <source>
        <dbReference type="ARBA" id="ARBA00010088"/>
    </source>
</evidence>
<dbReference type="KEGG" id="mgg:MPLG2_3502"/>
<dbReference type="SUPFAM" id="SSF53474">
    <property type="entry name" value="alpha/beta-Hydrolases"/>
    <property type="match status" value="1"/>
</dbReference>
<dbReference type="GO" id="GO:0006508">
    <property type="term" value="P:proteolysis"/>
    <property type="evidence" value="ECO:0007669"/>
    <property type="project" value="UniProtKB-KW"/>
</dbReference>
<dbReference type="PROSITE" id="PS51257">
    <property type="entry name" value="PROKAR_LIPOPROTEIN"/>
    <property type="match status" value="1"/>
</dbReference>
<reference evidence="7 8" key="1">
    <citation type="submission" date="2018-02" db="EMBL/GenBank/DDBJ databases">
        <authorList>
            <person name="Cohen D.B."/>
            <person name="Kent A.D."/>
        </authorList>
    </citation>
    <scope>NUCLEOTIDE SEQUENCE [LARGE SCALE GENOMIC DNA]</scope>
    <source>
        <strain evidence="7">1</strain>
    </source>
</reference>
<dbReference type="InterPro" id="IPR051601">
    <property type="entry name" value="Serine_prot/Carboxylest_S33"/>
</dbReference>
<evidence type="ECO:0000256" key="4">
    <source>
        <dbReference type="SAM" id="MobiDB-lite"/>
    </source>
</evidence>
<dbReference type="Gene3D" id="3.40.50.1820">
    <property type="entry name" value="alpha/beta hydrolase"/>
    <property type="match status" value="1"/>
</dbReference>
<dbReference type="Proteomes" id="UP000238164">
    <property type="component" value="Chromosome 1"/>
</dbReference>
<evidence type="ECO:0000256" key="5">
    <source>
        <dbReference type="SAM" id="SignalP"/>
    </source>
</evidence>
<dbReference type="GO" id="GO:0008233">
    <property type="term" value="F:peptidase activity"/>
    <property type="evidence" value="ECO:0007669"/>
    <property type="project" value="UniProtKB-KW"/>
</dbReference>